<dbReference type="OrthoDB" id="1117657at2"/>
<sequence>MKTIRLNIVILLLFLIPGVTMAGIVKGKYTKEKKINKSFSVNSTAGLTVSNKYGNIYITTWDEDKTAIDVVVTVSGNDEDEVNKRLNSIDVDFNATAALVNAKTLIGNFKGKRISMEINYTIKIPKRGTLGLANQYGGIMLGKINGGVNINCQYGSLDIEELNAENNNIDIQYCSTSKIGYIKAGNFKAQYSNINIAKTGKLILNADYTPFRVGIAEDINYKVDYGDIKIDSGDKINGASNYTVVRVGRVSNVINLTSNYGDISITNLEKSAKNVAINTSYGSASVKYDADATFDFEFYLDYAGLSGKDGLKFTEKTEKNTSSHYKGYYRSTGGTRIYIKSEYGGITLRKGE</sequence>
<dbReference type="STRING" id="1121898.GCA_000422725_00404"/>
<accession>A0A0A2MZB5</accession>
<dbReference type="AlphaFoldDB" id="A0A0A2MZB5"/>
<comment type="caution">
    <text evidence="1">The sequence shown here is derived from an EMBL/GenBank/DDBJ whole genome shotgun (WGS) entry which is preliminary data.</text>
</comment>
<proteinExistence type="predicted"/>
<reference evidence="1 2" key="1">
    <citation type="submission" date="2013-09" db="EMBL/GenBank/DDBJ databases">
        <authorList>
            <person name="Zeng Z."/>
            <person name="Chen C."/>
        </authorList>
    </citation>
    <scope>NUCLEOTIDE SEQUENCE [LARGE SCALE GENOMIC DNA]</scope>
    <source>
        <strain evidence="1 2">WB 4.1-42</strain>
    </source>
</reference>
<keyword evidence="2" id="KW-1185">Reference proteome</keyword>
<dbReference type="Proteomes" id="UP000030111">
    <property type="component" value="Unassembled WGS sequence"/>
</dbReference>
<evidence type="ECO:0008006" key="3">
    <source>
        <dbReference type="Google" id="ProtNLM"/>
    </source>
</evidence>
<dbReference type="EMBL" id="JRLY01000004">
    <property type="protein sequence ID" value="KGO93560.1"/>
    <property type="molecule type" value="Genomic_DNA"/>
</dbReference>
<dbReference type="RefSeq" id="WP_026991862.1">
    <property type="nucleotide sequence ID" value="NZ_JRLY01000004.1"/>
</dbReference>
<organism evidence="1 2">
    <name type="scientific">Flavobacterium subsaxonicum WB 4.1-42 = DSM 21790</name>
    <dbReference type="NCBI Taxonomy" id="1121898"/>
    <lineage>
        <taxon>Bacteria</taxon>
        <taxon>Pseudomonadati</taxon>
        <taxon>Bacteroidota</taxon>
        <taxon>Flavobacteriia</taxon>
        <taxon>Flavobacteriales</taxon>
        <taxon>Flavobacteriaceae</taxon>
        <taxon>Flavobacterium</taxon>
    </lineage>
</organism>
<name>A0A0A2MZB5_9FLAO</name>
<protein>
    <recommendedName>
        <fullName evidence="3">Adhesin domain-containing protein</fullName>
    </recommendedName>
</protein>
<evidence type="ECO:0000313" key="1">
    <source>
        <dbReference type="EMBL" id="KGO93560.1"/>
    </source>
</evidence>
<evidence type="ECO:0000313" key="2">
    <source>
        <dbReference type="Proteomes" id="UP000030111"/>
    </source>
</evidence>
<gene>
    <name evidence="1" type="ORF">Q766_06220</name>
</gene>
<dbReference type="eggNOG" id="COG3595">
    <property type="taxonomic scope" value="Bacteria"/>
</dbReference>